<sequence>MIGGPAKEILDDALSLDTLASQEKNSIHEDDTTSLQENEYHQSSIHQIPGQYSINEIGQKYYTHHMHQHLTPSLPHYRQPQSLYDAPLSASNDVKTEPIEPISPIPSAPHLLTDIDSSLIDLYFEHVHPYTPMIRKSAFKLQIKAVENSSPRPSFQLLVYAMCAIAARWSPSSSSSPQPNEPSGFSYYQRASAFFDEASASPCITTIQALILLTKYQEQYKHAGYFYRPGYYLTIAIDMCFSLKLPSLVASDGDMSGVESNNYETRKRTFWMTFLYDLWISIENGRETSFNTSQCSTDYPSPNGGDLDDDGELVTRHNLVIRLARTLSDIYGFSQRLGSRQQIQGTVRTSNQQIEEEGRLLVLQTALETYLRDISIMSSFDLTPSTTEIGKYPVELGTSIPNVFTGFLHMVYHYSIILLHRHHVLYPITKQSNNDGIHPPPFPHQQLCATSASIINNIAESIMESSAALDVFHYPTCGVQFTILCVTMAIAVHKFEMETAQDDHRKSMASTLYWQALSIINRLATETSAIEITYLAKDAELAELCGKLAMDSNNSNNNNSVLQSLSTESNAAYNSEASPSTSTSPIIITSNLANTTGSSADRISRPTILAKPRRGTISGPHIRRFPAPMIQPDTASSPIATRTSSPTPSSPSSSSSATSNTHLSSVQQNSPRCSSSTINPAILFNSSASITDPARLASLMTHGSIPTTSYNHHQQPIQVPATMNGTPQQHQQQPSQRHMSRTLHHQYSQSQENLRSLNHQHMNNKTGYTRAADPGEPPQGRLKKHRSMKFLPMHTHQLQHTVQNLPPSSLQTHQLQPQYQHSMYQQPYQHQHSSYQPFMQMSHQNHQRQTSTNFIPQQQQQIYYPVTTTTTTKTSEAPINRRHTISFTDMDISSFMPPPTTIPLNYSSSPPGSSSMMQMNTTSNNNNTSDQHQHQQPPPAIPTTATTTQPIHSTSVYAPMMMECDSQVTMMMDPSANMVHANAWENVSFNMDRKVEDQALQ</sequence>
<evidence type="ECO:0000256" key="6">
    <source>
        <dbReference type="ARBA" id="ARBA00023242"/>
    </source>
</evidence>
<reference evidence="9 10" key="1">
    <citation type="submission" date="2016-07" db="EMBL/GenBank/DDBJ databases">
        <title>Pervasive Adenine N6-methylation of Active Genes in Fungi.</title>
        <authorList>
            <consortium name="DOE Joint Genome Institute"/>
            <person name="Mondo S.J."/>
            <person name="Dannebaum R.O."/>
            <person name="Kuo R.C."/>
            <person name="Labutti K."/>
            <person name="Haridas S."/>
            <person name="Kuo A."/>
            <person name="Salamov A."/>
            <person name="Ahrendt S.R."/>
            <person name="Lipzen A."/>
            <person name="Sullivan W."/>
            <person name="Andreopoulos W.B."/>
            <person name="Clum A."/>
            <person name="Lindquist E."/>
            <person name="Daum C."/>
            <person name="Ramamoorthy G.K."/>
            <person name="Gryganskyi A."/>
            <person name="Culley D."/>
            <person name="Magnuson J.K."/>
            <person name="James T.Y."/>
            <person name="O'Malley M.A."/>
            <person name="Stajich J.E."/>
            <person name="Spatafora J.W."/>
            <person name="Visel A."/>
            <person name="Grigoriev I.V."/>
        </authorList>
    </citation>
    <scope>NUCLEOTIDE SEQUENCE [LARGE SCALE GENOMIC DNA]</scope>
    <source>
        <strain evidence="9 10">NRRL 1336</strain>
    </source>
</reference>
<evidence type="ECO:0000256" key="4">
    <source>
        <dbReference type="ARBA" id="ARBA00023125"/>
    </source>
</evidence>
<accession>A0A1X2IQI4</accession>
<keyword evidence="3" id="KW-0805">Transcription regulation</keyword>
<dbReference type="InterPro" id="IPR051615">
    <property type="entry name" value="Transcr_Regulatory_Elem"/>
</dbReference>
<evidence type="ECO:0000256" key="7">
    <source>
        <dbReference type="SAM" id="MobiDB-lite"/>
    </source>
</evidence>
<evidence type="ECO:0000256" key="5">
    <source>
        <dbReference type="ARBA" id="ARBA00023163"/>
    </source>
</evidence>
<keyword evidence="5" id="KW-0804">Transcription</keyword>
<proteinExistence type="predicted"/>
<dbReference type="PANTHER" id="PTHR31313">
    <property type="entry name" value="TY1 ENHANCER ACTIVATOR"/>
    <property type="match status" value="1"/>
</dbReference>
<feature type="compositionally biased region" description="Low complexity" evidence="7">
    <location>
        <begin position="727"/>
        <end position="737"/>
    </location>
</feature>
<feature type="region of interest" description="Disordered" evidence="7">
    <location>
        <begin position="595"/>
        <end position="674"/>
    </location>
</feature>
<organism evidence="9 10">
    <name type="scientific">Absidia repens</name>
    <dbReference type="NCBI Taxonomy" id="90262"/>
    <lineage>
        <taxon>Eukaryota</taxon>
        <taxon>Fungi</taxon>
        <taxon>Fungi incertae sedis</taxon>
        <taxon>Mucoromycota</taxon>
        <taxon>Mucoromycotina</taxon>
        <taxon>Mucoromycetes</taxon>
        <taxon>Mucorales</taxon>
        <taxon>Cunninghamellaceae</taxon>
        <taxon>Absidia</taxon>
    </lineage>
</organism>
<dbReference type="PANTHER" id="PTHR31313:SF81">
    <property type="entry name" value="TY1 ENHANCER ACTIVATOR"/>
    <property type="match status" value="1"/>
</dbReference>
<dbReference type="EMBL" id="MCGE01000006">
    <property type="protein sequence ID" value="ORZ20517.1"/>
    <property type="molecule type" value="Genomic_DNA"/>
</dbReference>
<evidence type="ECO:0000256" key="3">
    <source>
        <dbReference type="ARBA" id="ARBA00023015"/>
    </source>
</evidence>
<comment type="caution">
    <text evidence="9">The sequence shown here is derived from an EMBL/GenBank/DDBJ whole genome shotgun (WGS) entry which is preliminary data.</text>
</comment>
<dbReference type="GO" id="GO:0008270">
    <property type="term" value="F:zinc ion binding"/>
    <property type="evidence" value="ECO:0007669"/>
    <property type="project" value="InterPro"/>
</dbReference>
<dbReference type="GO" id="GO:0003677">
    <property type="term" value="F:DNA binding"/>
    <property type="evidence" value="ECO:0007669"/>
    <property type="project" value="UniProtKB-KW"/>
</dbReference>
<feature type="compositionally biased region" description="Low complexity" evidence="7">
    <location>
        <begin position="907"/>
        <end position="930"/>
    </location>
</feature>
<keyword evidence="1" id="KW-0479">Metal-binding</keyword>
<keyword evidence="6" id="KW-0539">Nucleus</keyword>
<feature type="region of interest" description="Disordered" evidence="7">
    <location>
        <begin position="890"/>
        <end position="948"/>
    </location>
</feature>
<dbReference type="OrthoDB" id="2283631at2759"/>
<feature type="domain" description="Xylanolytic transcriptional activator regulatory" evidence="8">
    <location>
        <begin position="229"/>
        <end position="306"/>
    </location>
</feature>
<keyword evidence="2" id="KW-0862">Zinc</keyword>
<evidence type="ECO:0000259" key="8">
    <source>
        <dbReference type="SMART" id="SM00906"/>
    </source>
</evidence>
<dbReference type="CDD" id="cd12148">
    <property type="entry name" value="fungal_TF_MHR"/>
    <property type="match status" value="1"/>
</dbReference>
<keyword evidence="4" id="KW-0238">DNA-binding</keyword>
<evidence type="ECO:0000313" key="10">
    <source>
        <dbReference type="Proteomes" id="UP000193560"/>
    </source>
</evidence>
<feature type="compositionally biased region" description="Low complexity" evidence="7">
    <location>
        <begin position="634"/>
        <end position="665"/>
    </location>
</feature>
<dbReference type="GO" id="GO:0006351">
    <property type="term" value="P:DNA-templated transcription"/>
    <property type="evidence" value="ECO:0007669"/>
    <property type="project" value="InterPro"/>
</dbReference>
<dbReference type="AlphaFoldDB" id="A0A1X2IQI4"/>
<dbReference type="SMART" id="SM00906">
    <property type="entry name" value="Fungal_trans"/>
    <property type="match status" value="1"/>
</dbReference>
<dbReference type="Proteomes" id="UP000193560">
    <property type="component" value="Unassembled WGS sequence"/>
</dbReference>
<evidence type="ECO:0000256" key="2">
    <source>
        <dbReference type="ARBA" id="ARBA00022833"/>
    </source>
</evidence>
<dbReference type="Pfam" id="PF04082">
    <property type="entry name" value="Fungal_trans"/>
    <property type="match status" value="1"/>
</dbReference>
<feature type="region of interest" description="Disordered" evidence="7">
    <location>
        <begin position="722"/>
        <end position="752"/>
    </location>
</feature>
<dbReference type="STRING" id="90262.A0A1X2IQI4"/>
<protein>
    <submittedName>
        <fullName evidence="9">Fungal-specific transcription factor domain-domain-containing protein</fullName>
    </submittedName>
</protein>
<evidence type="ECO:0000256" key="1">
    <source>
        <dbReference type="ARBA" id="ARBA00022723"/>
    </source>
</evidence>
<dbReference type="InterPro" id="IPR007219">
    <property type="entry name" value="XnlR_reg_dom"/>
</dbReference>
<evidence type="ECO:0000313" key="9">
    <source>
        <dbReference type="EMBL" id="ORZ20517.1"/>
    </source>
</evidence>
<keyword evidence="10" id="KW-1185">Reference proteome</keyword>
<gene>
    <name evidence="9" type="ORF">BCR42DRAFT_209224</name>
</gene>
<name>A0A1X2IQI4_9FUNG</name>